<proteinExistence type="predicted"/>
<evidence type="ECO:0000313" key="3">
    <source>
        <dbReference type="Proteomes" id="UP000240621"/>
    </source>
</evidence>
<keyword evidence="1" id="KW-0812">Transmembrane</keyword>
<comment type="caution">
    <text evidence="2">The sequence shown here is derived from an EMBL/GenBank/DDBJ whole genome shotgun (WGS) entry which is preliminary data.</text>
</comment>
<dbReference type="AlphaFoldDB" id="A0A2P8CFN2"/>
<name>A0A2P8CFN2_9BACT</name>
<keyword evidence="1" id="KW-0472">Membrane</keyword>
<evidence type="ECO:0000256" key="1">
    <source>
        <dbReference type="SAM" id="Phobius"/>
    </source>
</evidence>
<dbReference type="EMBL" id="PYGC01000003">
    <property type="protein sequence ID" value="PSK83756.1"/>
    <property type="molecule type" value="Genomic_DNA"/>
</dbReference>
<organism evidence="2 3">
    <name type="scientific">Prolixibacter denitrificans</name>
    <dbReference type="NCBI Taxonomy" id="1541063"/>
    <lineage>
        <taxon>Bacteria</taxon>
        <taxon>Pseudomonadati</taxon>
        <taxon>Bacteroidota</taxon>
        <taxon>Bacteroidia</taxon>
        <taxon>Marinilabiliales</taxon>
        <taxon>Prolixibacteraceae</taxon>
        <taxon>Prolixibacter</taxon>
    </lineage>
</organism>
<feature type="transmembrane region" description="Helical" evidence="1">
    <location>
        <begin position="76"/>
        <end position="95"/>
    </location>
</feature>
<dbReference type="Proteomes" id="UP000240621">
    <property type="component" value="Unassembled WGS sequence"/>
</dbReference>
<keyword evidence="1" id="KW-1133">Transmembrane helix</keyword>
<protein>
    <submittedName>
        <fullName evidence="2">Uncharacterized protein</fullName>
    </submittedName>
</protein>
<gene>
    <name evidence="2" type="ORF">CLV93_103171</name>
</gene>
<sequence length="97" mass="11533">MTIPESETLKQKRNRRERIIIGGLFLISFIIQLVLTDFELKQSFLSALVQLLSSWILSFVFVQFRRKYFETNLLIAWRNWYIAIMVISIISSLFLES</sequence>
<reference evidence="2 3" key="1">
    <citation type="submission" date="2018-03" db="EMBL/GenBank/DDBJ databases">
        <title>Genomic Encyclopedia of Archaeal and Bacterial Type Strains, Phase II (KMG-II): from individual species to whole genera.</title>
        <authorList>
            <person name="Goeker M."/>
        </authorList>
    </citation>
    <scope>NUCLEOTIDE SEQUENCE [LARGE SCALE GENOMIC DNA]</scope>
    <source>
        <strain evidence="2 3">DSM 27267</strain>
    </source>
</reference>
<evidence type="ECO:0000313" key="2">
    <source>
        <dbReference type="EMBL" id="PSK83756.1"/>
    </source>
</evidence>
<feature type="transmembrane region" description="Helical" evidence="1">
    <location>
        <begin position="19"/>
        <end position="38"/>
    </location>
</feature>
<accession>A0A2P8CFN2</accession>
<feature type="transmembrane region" description="Helical" evidence="1">
    <location>
        <begin position="44"/>
        <end position="64"/>
    </location>
</feature>